<evidence type="ECO:0000313" key="3">
    <source>
        <dbReference type="Proteomes" id="UP001381693"/>
    </source>
</evidence>
<dbReference type="EMBL" id="JAXCGZ010012292">
    <property type="protein sequence ID" value="KAK7073667.1"/>
    <property type="molecule type" value="Genomic_DNA"/>
</dbReference>
<proteinExistence type="predicted"/>
<feature type="non-terminal residue" evidence="2">
    <location>
        <position position="1"/>
    </location>
</feature>
<keyword evidence="1" id="KW-0812">Transmembrane</keyword>
<comment type="caution">
    <text evidence="2">The sequence shown here is derived from an EMBL/GenBank/DDBJ whole genome shotgun (WGS) entry which is preliminary data.</text>
</comment>
<keyword evidence="1" id="KW-0472">Membrane</keyword>
<feature type="transmembrane region" description="Helical" evidence="1">
    <location>
        <begin position="41"/>
        <end position="61"/>
    </location>
</feature>
<name>A0AAN8WZ84_HALRR</name>
<sequence length="81" mass="9346">HYWLLLYLMSCSSQMKHVLYNDNLTVLFHLKLNARDIMAPLYGMMIAVVLKHYDALVWAVMKASRKSSLILPETAGMKFAE</sequence>
<dbReference type="AlphaFoldDB" id="A0AAN8WZ84"/>
<reference evidence="2 3" key="1">
    <citation type="submission" date="2023-11" db="EMBL/GenBank/DDBJ databases">
        <title>Halocaridina rubra genome assembly.</title>
        <authorList>
            <person name="Smith C."/>
        </authorList>
    </citation>
    <scope>NUCLEOTIDE SEQUENCE [LARGE SCALE GENOMIC DNA]</scope>
    <source>
        <strain evidence="2">EP-1</strain>
        <tissue evidence="2">Whole</tissue>
    </source>
</reference>
<evidence type="ECO:0000313" key="2">
    <source>
        <dbReference type="EMBL" id="KAK7073667.1"/>
    </source>
</evidence>
<accession>A0AAN8WZ84</accession>
<organism evidence="2 3">
    <name type="scientific">Halocaridina rubra</name>
    <name type="common">Hawaiian red shrimp</name>
    <dbReference type="NCBI Taxonomy" id="373956"/>
    <lineage>
        <taxon>Eukaryota</taxon>
        <taxon>Metazoa</taxon>
        <taxon>Ecdysozoa</taxon>
        <taxon>Arthropoda</taxon>
        <taxon>Crustacea</taxon>
        <taxon>Multicrustacea</taxon>
        <taxon>Malacostraca</taxon>
        <taxon>Eumalacostraca</taxon>
        <taxon>Eucarida</taxon>
        <taxon>Decapoda</taxon>
        <taxon>Pleocyemata</taxon>
        <taxon>Caridea</taxon>
        <taxon>Atyoidea</taxon>
        <taxon>Atyidae</taxon>
        <taxon>Halocaridina</taxon>
    </lineage>
</organism>
<protein>
    <submittedName>
        <fullName evidence="2">Uncharacterized protein</fullName>
    </submittedName>
</protein>
<keyword evidence="1" id="KW-1133">Transmembrane helix</keyword>
<evidence type="ECO:0000256" key="1">
    <source>
        <dbReference type="SAM" id="Phobius"/>
    </source>
</evidence>
<keyword evidence="3" id="KW-1185">Reference proteome</keyword>
<gene>
    <name evidence="2" type="ORF">SK128_022007</name>
</gene>
<dbReference type="Proteomes" id="UP001381693">
    <property type="component" value="Unassembled WGS sequence"/>
</dbReference>